<dbReference type="InterPro" id="IPR051179">
    <property type="entry name" value="WD_repeat_multifunction"/>
</dbReference>
<keyword evidence="2" id="KW-0677">Repeat</keyword>
<dbReference type="Pfam" id="PF00400">
    <property type="entry name" value="WD40"/>
    <property type="match status" value="1"/>
</dbReference>
<dbReference type="STRING" id="1235591.CAK95_12880"/>
<dbReference type="OrthoDB" id="9814620at2"/>
<proteinExistence type="predicted"/>
<evidence type="ECO:0000313" key="4">
    <source>
        <dbReference type="Proteomes" id="UP000194137"/>
    </source>
</evidence>
<evidence type="ECO:0000256" key="2">
    <source>
        <dbReference type="ARBA" id="ARBA00022737"/>
    </source>
</evidence>
<sequence>MSCYVSDHSQSVSITERVSTVATGAPVIAIHFLKDKVAFVLAEEAVLLLAPDQEVPQRIALHDGGILASAGDGTRIVTGGDDGKVVEIDASGATRTVFTDPKGKWIDQIALGADGAVAWSAGKVAQVATRKGEVKSVELPSSVGGLAFLPKGFRLAIAHYNGASLWFPNAQAKPEFLEWKGSHLGITVSPDGRFIVTTMQEPMLHGWRLADSKHMRMSGYATRVRSMQWTAGGEYLATGGSDQLILWPFSGKDGPMGKQPKLLAPHGKKLVVVACHPTQPVVAAGYEDGMVLLVRIEDGAEVLVHSAELNTPVTALGWSGDGNQLAFACEDRVAGVVDLA</sequence>
<dbReference type="SUPFAM" id="SSF50998">
    <property type="entry name" value="Quinoprotein alcohol dehydrogenase-like"/>
    <property type="match status" value="1"/>
</dbReference>
<dbReference type="SMART" id="SM00320">
    <property type="entry name" value="WD40"/>
    <property type="match status" value="5"/>
</dbReference>
<dbReference type="Gene3D" id="2.130.10.10">
    <property type="entry name" value="YVTN repeat-like/Quinoprotein amine dehydrogenase"/>
    <property type="match status" value="2"/>
</dbReference>
<keyword evidence="4" id="KW-1185">Reference proteome</keyword>
<organism evidence="3 4">
    <name type="scientific">Pseudorhodoplanes sinuspersici</name>
    <dbReference type="NCBI Taxonomy" id="1235591"/>
    <lineage>
        <taxon>Bacteria</taxon>
        <taxon>Pseudomonadati</taxon>
        <taxon>Pseudomonadota</taxon>
        <taxon>Alphaproteobacteria</taxon>
        <taxon>Hyphomicrobiales</taxon>
        <taxon>Pseudorhodoplanes</taxon>
    </lineage>
</organism>
<evidence type="ECO:0000256" key="1">
    <source>
        <dbReference type="ARBA" id="ARBA00022574"/>
    </source>
</evidence>
<protein>
    <submittedName>
        <fullName evidence="3">Uncharacterized protein</fullName>
    </submittedName>
</protein>
<dbReference type="PANTHER" id="PTHR19857:SF8">
    <property type="entry name" value="ANGIO-ASSOCIATED MIGRATORY CELL PROTEIN"/>
    <property type="match status" value="1"/>
</dbReference>
<evidence type="ECO:0000313" key="3">
    <source>
        <dbReference type="EMBL" id="ARP99876.1"/>
    </source>
</evidence>
<dbReference type="InterPro" id="IPR015943">
    <property type="entry name" value="WD40/YVTN_repeat-like_dom_sf"/>
</dbReference>
<dbReference type="Proteomes" id="UP000194137">
    <property type="component" value="Chromosome"/>
</dbReference>
<dbReference type="EMBL" id="CP021112">
    <property type="protein sequence ID" value="ARP99876.1"/>
    <property type="molecule type" value="Genomic_DNA"/>
</dbReference>
<accession>A0A1W6ZR74</accession>
<dbReference type="AlphaFoldDB" id="A0A1W6ZR74"/>
<gene>
    <name evidence="3" type="ORF">CAK95_12880</name>
</gene>
<reference evidence="3 4" key="1">
    <citation type="submission" date="2017-05" db="EMBL/GenBank/DDBJ databases">
        <title>Full genome sequence of Pseudorhodoplanes sinuspersici.</title>
        <authorList>
            <person name="Dastgheib S.M.M."/>
            <person name="Shavandi M."/>
            <person name="Tirandaz H."/>
        </authorList>
    </citation>
    <scope>NUCLEOTIDE SEQUENCE [LARGE SCALE GENOMIC DNA]</scope>
    <source>
        <strain evidence="3 4">RIPI110</strain>
    </source>
</reference>
<dbReference type="InterPro" id="IPR001680">
    <property type="entry name" value="WD40_rpt"/>
</dbReference>
<dbReference type="InterPro" id="IPR011047">
    <property type="entry name" value="Quinoprotein_ADH-like_sf"/>
</dbReference>
<dbReference type="KEGG" id="psin:CAK95_12880"/>
<dbReference type="PANTHER" id="PTHR19857">
    <property type="entry name" value="MITOCHONDRIAL DIVISION PROTEIN 1-RELATED"/>
    <property type="match status" value="1"/>
</dbReference>
<keyword evidence="1" id="KW-0853">WD repeat</keyword>
<name>A0A1W6ZR74_9HYPH</name>